<comment type="caution">
    <text evidence="9">The sequence shown here is derived from an EMBL/GenBank/DDBJ whole genome shotgun (WGS) entry which is preliminary data.</text>
</comment>
<feature type="domain" description="Reverse transcriptase/retrotransposon-derived protein RNase H-like" evidence="8">
    <location>
        <begin position="84"/>
        <end position="181"/>
    </location>
</feature>
<keyword evidence="2" id="KW-0808">Transferase</keyword>
<feature type="domain" description="Endonuclease/exonuclease/phosphatase" evidence="7">
    <location>
        <begin position="318"/>
        <end position="383"/>
    </location>
</feature>
<evidence type="ECO:0000313" key="10">
    <source>
        <dbReference type="Proteomes" id="UP000499080"/>
    </source>
</evidence>
<accession>A0A4Y2L112</accession>
<organism evidence="9 10">
    <name type="scientific">Araneus ventricosus</name>
    <name type="common">Orbweaver spider</name>
    <name type="synonym">Epeira ventricosa</name>
    <dbReference type="NCBI Taxonomy" id="182803"/>
    <lineage>
        <taxon>Eukaryota</taxon>
        <taxon>Metazoa</taxon>
        <taxon>Ecdysozoa</taxon>
        <taxon>Arthropoda</taxon>
        <taxon>Chelicerata</taxon>
        <taxon>Arachnida</taxon>
        <taxon>Araneae</taxon>
        <taxon>Araneomorphae</taxon>
        <taxon>Entelegynae</taxon>
        <taxon>Araneoidea</taxon>
        <taxon>Araneidae</taxon>
        <taxon>Araneus</taxon>
    </lineage>
</organism>
<dbReference type="SUPFAM" id="SSF56672">
    <property type="entry name" value="DNA/RNA polymerases"/>
    <property type="match status" value="1"/>
</dbReference>
<dbReference type="InterPro" id="IPR041577">
    <property type="entry name" value="RT_RNaseH_2"/>
</dbReference>
<sequence>NLKKCSFARPHVKYLGHVIGSGRHQPDSDKTNTIENLPQPKTKKELLSVLGLCNYYREYIPNYSELVYPLKELTKKKVPDNIPWTKEHDLTFDRLKRALVEAPSLYTPRPDQPFIVHSDASQIGVAACLSQRAGEKCCPIAYASQKLTRCQQSWSTIEREAFAIVWCLKKFEVWVYGSEIEFYTDHNPLPFLTKGAPQSARLLRWGRTPRVDKTLKILQCNINGISFQASRVKLYQLLDLAERLSAQIVALQETKLRKTTLLKVRAYSVFRTDRGDANGGGLALLIRDIKYRAIDIQADEDTDTEIQGISFVWRDRLIKVFNVYHPPNNKQLQANFNNITGENIIILGYLNAKHPMWGCATQNTRGNELVNFVDDGGFIVLNDGIPHTLLI</sequence>
<dbReference type="AlphaFoldDB" id="A0A4Y2L112"/>
<dbReference type="FunFam" id="3.10.20.370:FF:000001">
    <property type="entry name" value="Retrovirus-related Pol polyprotein from transposon 17.6-like protein"/>
    <property type="match status" value="1"/>
</dbReference>
<proteinExistence type="predicted"/>
<evidence type="ECO:0000256" key="3">
    <source>
        <dbReference type="ARBA" id="ARBA00022722"/>
    </source>
</evidence>
<dbReference type="PANTHER" id="PTHR37984:SF5">
    <property type="entry name" value="PROTEIN NYNRIN-LIKE"/>
    <property type="match status" value="1"/>
</dbReference>
<dbReference type="OrthoDB" id="6430237at2759"/>
<dbReference type="Gene3D" id="3.30.70.270">
    <property type="match status" value="1"/>
</dbReference>
<keyword evidence="10" id="KW-1185">Reference proteome</keyword>
<keyword evidence="4" id="KW-0378">Hydrolase</keyword>
<evidence type="ECO:0000256" key="1">
    <source>
        <dbReference type="ARBA" id="ARBA00012493"/>
    </source>
</evidence>
<keyword evidence="5" id="KW-0695">RNA-directed DNA polymerase</keyword>
<keyword evidence="3" id="KW-0540">Nuclease</keyword>
<dbReference type="Gene3D" id="3.60.10.10">
    <property type="entry name" value="Endonuclease/exonuclease/phosphatase"/>
    <property type="match status" value="1"/>
</dbReference>
<dbReference type="InterPro" id="IPR036691">
    <property type="entry name" value="Endo/exonu/phosph_ase_sf"/>
</dbReference>
<keyword evidence="2" id="KW-0548">Nucleotidyltransferase</keyword>
<dbReference type="EMBL" id="BGPR01005215">
    <property type="protein sequence ID" value="GBN07970.1"/>
    <property type="molecule type" value="Genomic_DNA"/>
</dbReference>
<evidence type="ECO:0000259" key="8">
    <source>
        <dbReference type="Pfam" id="PF17919"/>
    </source>
</evidence>
<dbReference type="InterPro" id="IPR050951">
    <property type="entry name" value="Retrovirus_Pol_polyprotein"/>
</dbReference>
<keyword evidence="4" id="KW-0255">Endonuclease</keyword>
<keyword evidence="6" id="KW-0511">Multifunctional enzyme</keyword>
<dbReference type="EC" id="2.7.7.49" evidence="1"/>
<dbReference type="GO" id="GO:0003964">
    <property type="term" value="F:RNA-directed DNA polymerase activity"/>
    <property type="evidence" value="ECO:0007669"/>
    <property type="project" value="UniProtKB-KW"/>
</dbReference>
<dbReference type="GO" id="GO:0004519">
    <property type="term" value="F:endonuclease activity"/>
    <property type="evidence" value="ECO:0007669"/>
    <property type="project" value="UniProtKB-KW"/>
</dbReference>
<name>A0A4Y2L112_ARAVE</name>
<dbReference type="CDD" id="cd09274">
    <property type="entry name" value="RNase_HI_RT_Ty3"/>
    <property type="match status" value="1"/>
</dbReference>
<reference evidence="9 10" key="1">
    <citation type="journal article" date="2019" name="Sci. Rep.">
        <title>Orb-weaving spider Araneus ventricosus genome elucidates the spidroin gene catalogue.</title>
        <authorList>
            <person name="Kono N."/>
            <person name="Nakamura H."/>
            <person name="Ohtoshi R."/>
            <person name="Moran D.A.P."/>
            <person name="Shinohara A."/>
            <person name="Yoshida Y."/>
            <person name="Fujiwara M."/>
            <person name="Mori M."/>
            <person name="Tomita M."/>
            <person name="Arakawa K."/>
        </authorList>
    </citation>
    <scope>NUCLEOTIDE SEQUENCE [LARGE SCALE GENOMIC DNA]</scope>
</reference>
<evidence type="ECO:0000256" key="6">
    <source>
        <dbReference type="ARBA" id="ARBA00023268"/>
    </source>
</evidence>
<dbReference type="InterPro" id="IPR043502">
    <property type="entry name" value="DNA/RNA_pol_sf"/>
</dbReference>
<dbReference type="Proteomes" id="UP000499080">
    <property type="component" value="Unassembled WGS sequence"/>
</dbReference>
<gene>
    <name evidence="9" type="primary">pol_3810</name>
    <name evidence="9" type="ORF">AVEN_143930_1</name>
</gene>
<protein>
    <recommendedName>
        <fullName evidence="1">RNA-directed DNA polymerase</fullName>
        <ecNumber evidence="1">2.7.7.49</ecNumber>
    </recommendedName>
</protein>
<evidence type="ECO:0000313" key="9">
    <source>
        <dbReference type="EMBL" id="GBN07970.1"/>
    </source>
</evidence>
<dbReference type="InterPro" id="IPR043128">
    <property type="entry name" value="Rev_trsase/Diguanyl_cyclase"/>
</dbReference>
<evidence type="ECO:0000256" key="5">
    <source>
        <dbReference type="ARBA" id="ARBA00022918"/>
    </source>
</evidence>
<dbReference type="Pfam" id="PF14529">
    <property type="entry name" value="Exo_endo_phos_2"/>
    <property type="match status" value="1"/>
</dbReference>
<feature type="non-terminal residue" evidence="9">
    <location>
        <position position="1"/>
    </location>
</feature>
<evidence type="ECO:0000256" key="2">
    <source>
        <dbReference type="ARBA" id="ARBA00022695"/>
    </source>
</evidence>
<dbReference type="FunFam" id="3.30.70.270:FF:000020">
    <property type="entry name" value="Transposon Tf2-6 polyprotein-like Protein"/>
    <property type="match status" value="1"/>
</dbReference>
<dbReference type="InterPro" id="IPR005135">
    <property type="entry name" value="Endo/exonuclease/phosphatase"/>
</dbReference>
<dbReference type="SUPFAM" id="SSF56219">
    <property type="entry name" value="DNase I-like"/>
    <property type="match status" value="1"/>
</dbReference>
<dbReference type="Pfam" id="PF17919">
    <property type="entry name" value="RT_RNaseH_2"/>
    <property type="match status" value="1"/>
</dbReference>
<evidence type="ECO:0000256" key="4">
    <source>
        <dbReference type="ARBA" id="ARBA00022759"/>
    </source>
</evidence>
<dbReference type="PANTHER" id="PTHR37984">
    <property type="entry name" value="PROTEIN CBG26694"/>
    <property type="match status" value="1"/>
</dbReference>
<evidence type="ECO:0000259" key="7">
    <source>
        <dbReference type="Pfam" id="PF14529"/>
    </source>
</evidence>